<reference evidence="1" key="1">
    <citation type="submission" date="2025-02" db="EMBL/GenBank/DDBJ databases">
        <authorList>
            <consortium name="NCBI Genome Project"/>
        </authorList>
    </citation>
    <scope>NUCLEOTIDE SEQUENCE</scope>
</reference>
<dbReference type="AlphaFoldDB" id="A0AAJ8BN91"/>
<protein>
    <submittedName>
        <fullName evidence="1">Uncharacterized protein</fullName>
    </submittedName>
</protein>
<reference evidence="1" key="2">
    <citation type="submission" date="2025-08" db="UniProtKB">
        <authorList>
            <consortium name="RefSeq"/>
        </authorList>
    </citation>
    <scope>IDENTIFICATION</scope>
</reference>
<dbReference type="RefSeq" id="XP_059600224.1">
    <property type="nucleotide sequence ID" value="XM_059746916.1"/>
</dbReference>
<evidence type="ECO:0000313" key="1">
    <source>
        <dbReference type="RefSeq" id="XP_059600224.1"/>
    </source>
</evidence>
<dbReference type="KEGG" id="ang:An03g01510"/>
<sequence length="130" mass="14825">MGRGCYLEAISNRNKAKASTSGEATSRFGKLKRLSAHIPQKGPPFRGFFCRQHFAHCFDVHIEEILVQLVRLFPSLKRHPATVIRAELVLDKIPQIHTIFESHLFVVPLKFLFTRFEWIATGETKIAPSP</sequence>
<dbReference type="GeneID" id="84590631"/>
<proteinExistence type="predicted"/>
<accession>A0AAJ8BN91</accession>
<gene>
    <name evidence="1" type="ORF">An03g01510</name>
</gene>
<dbReference type="VEuPathDB" id="FungiDB:An03g01510"/>
<organism evidence="1">
    <name type="scientific">Aspergillus niger</name>
    <dbReference type="NCBI Taxonomy" id="5061"/>
    <lineage>
        <taxon>Eukaryota</taxon>
        <taxon>Fungi</taxon>
        <taxon>Dikarya</taxon>
        <taxon>Ascomycota</taxon>
        <taxon>Pezizomycotina</taxon>
        <taxon>Eurotiomycetes</taxon>
        <taxon>Eurotiomycetidae</taxon>
        <taxon>Eurotiales</taxon>
        <taxon>Aspergillaceae</taxon>
        <taxon>Aspergillus</taxon>
        <taxon>Aspergillus subgen. Circumdati</taxon>
    </lineage>
</organism>
<name>A0AAJ8BN91_ASPNG</name>